<feature type="domain" description="PDZ" evidence="1">
    <location>
        <begin position="261"/>
        <end position="314"/>
    </location>
</feature>
<comment type="caution">
    <text evidence="2">The sequence shown here is derived from an EMBL/GenBank/DDBJ whole genome shotgun (WGS) entry which is preliminary data.</text>
</comment>
<dbReference type="PROSITE" id="PS50106">
    <property type="entry name" value="PDZ"/>
    <property type="match status" value="1"/>
</dbReference>
<dbReference type="Gene3D" id="2.30.42.10">
    <property type="match status" value="1"/>
</dbReference>
<feature type="non-terminal residue" evidence="2">
    <location>
        <position position="1"/>
    </location>
</feature>
<gene>
    <name evidence="2" type="ORF">NHX12_013031</name>
</gene>
<dbReference type="EMBL" id="JANIIK010000117">
    <property type="protein sequence ID" value="KAJ3586635.1"/>
    <property type="molecule type" value="Genomic_DNA"/>
</dbReference>
<evidence type="ECO:0000313" key="3">
    <source>
        <dbReference type="Proteomes" id="UP001148018"/>
    </source>
</evidence>
<keyword evidence="3" id="KW-1185">Reference proteome</keyword>
<protein>
    <recommendedName>
        <fullName evidence="1">PDZ domain-containing protein</fullName>
    </recommendedName>
</protein>
<dbReference type="Proteomes" id="UP001148018">
    <property type="component" value="Unassembled WGS sequence"/>
</dbReference>
<accession>A0A9Q0DDL2</accession>
<organism evidence="2 3">
    <name type="scientific">Muraenolepis orangiensis</name>
    <name type="common">Patagonian moray cod</name>
    <dbReference type="NCBI Taxonomy" id="630683"/>
    <lineage>
        <taxon>Eukaryota</taxon>
        <taxon>Metazoa</taxon>
        <taxon>Chordata</taxon>
        <taxon>Craniata</taxon>
        <taxon>Vertebrata</taxon>
        <taxon>Euteleostomi</taxon>
        <taxon>Actinopterygii</taxon>
        <taxon>Neopterygii</taxon>
        <taxon>Teleostei</taxon>
        <taxon>Neoteleostei</taxon>
        <taxon>Acanthomorphata</taxon>
        <taxon>Zeiogadaria</taxon>
        <taxon>Gadariae</taxon>
        <taxon>Gadiformes</taxon>
        <taxon>Muraenolepidoidei</taxon>
        <taxon>Muraenolepididae</taxon>
        <taxon>Muraenolepis</taxon>
    </lineage>
</organism>
<name>A0A9Q0DDL2_9TELE</name>
<sequence length="314" mass="34280">MYRPQTFDVSSTFWCVLSHHPPTAVLQCIVGKYWSYYYPGACLSLEDGAGGSRPCEMREHASSSSPKDVQRGDGRCLIGFQAKKEVIKKGRCLPSSSGSSSCLPVPDRRREIKGHINNTICSFDAQGRRKMNGKELSRLSRDPTLDLRDPVLSSIMRRGGGARRRAGGGGGPSLAAAMLAGAAPFGGPVAPAALTMGAADCVDCCTQTDISFQHMLTLGKSSLHPCSAPAPLIEPGYYDPNDYFDISHHEVDRQDELEYEEVELYKSRQQDKLGLTVCYRTDEEEDLGIYVGEVNPDSIAAIDGRIREGDRILQ</sequence>
<dbReference type="SUPFAM" id="SSF50156">
    <property type="entry name" value="PDZ domain-like"/>
    <property type="match status" value="1"/>
</dbReference>
<dbReference type="OrthoDB" id="8952122at2759"/>
<dbReference type="PANTHER" id="PTHR15545:SF4">
    <property type="entry name" value="PDZ DOMAIN-CONTAINING PROTEIN 4"/>
    <property type="match status" value="1"/>
</dbReference>
<proteinExistence type="predicted"/>
<dbReference type="PANTHER" id="PTHR15545">
    <property type="entry name" value="PDZ DOMAIN CONTAINING RING FINGER PROTEIN 3, 4"/>
    <property type="match status" value="1"/>
</dbReference>
<evidence type="ECO:0000259" key="1">
    <source>
        <dbReference type="PROSITE" id="PS50106"/>
    </source>
</evidence>
<reference evidence="2" key="1">
    <citation type="submission" date="2022-07" db="EMBL/GenBank/DDBJ databases">
        <title>Chromosome-level genome of Muraenolepis orangiensis.</title>
        <authorList>
            <person name="Kim J."/>
        </authorList>
    </citation>
    <scope>NUCLEOTIDE SEQUENCE</scope>
    <source>
        <strain evidence="2">KU_S4_2022</strain>
        <tissue evidence="2">Muscle</tissue>
    </source>
</reference>
<dbReference type="Pfam" id="PF00595">
    <property type="entry name" value="PDZ"/>
    <property type="match status" value="1"/>
</dbReference>
<dbReference type="AlphaFoldDB" id="A0A9Q0DDL2"/>
<evidence type="ECO:0000313" key="2">
    <source>
        <dbReference type="EMBL" id="KAJ3586635.1"/>
    </source>
</evidence>
<dbReference type="InterPro" id="IPR036034">
    <property type="entry name" value="PDZ_sf"/>
</dbReference>
<dbReference type="InterPro" id="IPR001478">
    <property type="entry name" value="PDZ"/>
</dbReference>
<dbReference type="InterPro" id="IPR051971">
    <property type="entry name" value="E3_ubiquitin-PDZ_ligase"/>
</dbReference>